<feature type="domain" description="DUF6249" evidence="2">
    <location>
        <begin position="14"/>
        <end position="126"/>
    </location>
</feature>
<keyword evidence="1" id="KW-1133">Transmembrane helix</keyword>
<evidence type="ECO:0000259" key="2">
    <source>
        <dbReference type="Pfam" id="PF19762"/>
    </source>
</evidence>
<keyword evidence="4" id="KW-1185">Reference proteome</keyword>
<accession>A0A975G0U0</accession>
<dbReference type="Pfam" id="PF19762">
    <property type="entry name" value="DUF6249"/>
    <property type="match status" value="1"/>
</dbReference>
<dbReference type="InterPro" id="IPR046216">
    <property type="entry name" value="DUF6249"/>
</dbReference>
<feature type="transmembrane region" description="Helical" evidence="1">
    <location>
        <begin position="12"/>
        <end position="31"/>
    </location>
</feature>
<protein>
    <recommendedName>
        <fullName evidence="2">DUF6249 domain-containing protein</fullName>
    </recommendedName>
</protein>
<sequence>MGELANVLVPLAGVAMIVAVIVGPIWIISYFKSRERQRLHDTLRLMVEKGQPVSSELLDTLNTGRPRTPPNDMRRGVWLVAIALALGAAGLIGGLTGDGDMVGFLCGLAAFPGFIGLGYVVMAILNRDKPKA</sequence>
<dbReference type="Proteomes" id="UP000676409">
    <property type="component" value="Chromosome"/>
</dbReference>
<keyword evidence="1" id="KW-0812">Transmembrane</keyword>
<proteinExistence type="predicted"/>
<dbReference type="AlphaFoldDB" id="A0A975G0U0"/>
<dbReference type="KEGG" id="caul:KCG34_02745"/>
<reference evidence="3" key="1">
    <citation type="submission" date="2021-04" db="EMBL/GenBank/DDBJ databases">
        <title>The complete genome sequence of Caulobacter sp. S6.</title>
        <authorList>
            <person name="Tang Y."/>
            <person name="Ouyang W."/>
            <person name="Liu Q."/>
            <person name="Huang B."/>
            <person name="Guo Z."/>
            <person name="Lei P."/>
        </authorList>
    </citation>
    <scope>NUCLEOTIDE SEQUENCE</scope>
    <source>
        <strain evidence="3">S6</strain>
    </source>
</reference>
<evidence type="ECO:0000313" key="3">
    <source>
        <dbReference type="EMBL" id="QUD88825.1"/>
    </source>
</evidence>
<feature type="transmembrane region" description="Helical" evidence="1">
    <location>
        <begin position="101"/>
        <end position="125"/>
    </location>
</feature>
<gene>
    <name evidence="3" type="ORF">KCG34_02745</name>
</gene>
<organism evidence="3 4">
    <name type="scientific">Phenylobacterium montanum</name>
    <dbReference type="NCBI Taxonomy" id="2823693"/>
    <lineage>
        <taxon>Bacteria</taxon>
        <taxon>Pseudomonadati</taxon>
        <taxon>Pseudomonadota</taxon>
        <taxon>Alphaproteobacteria</taxon>
        <taxon>Caulobacterales</taxon>
        <taxon>Caulobacteraceae</taxon>
        <taxon>Phenylobacterium</taxon>
    </lineage>
</organism>
<dbReference type="RefSeq" id="WP_211938875.1">
    <property type="nucleotide sequence ID" value="NZ_CP073078.1"/>
</dbReference>
<keyword evidence="1" id="KW-0472">Membrane</keyword>
<evidence type="ECO:0000256" key="1">
    <source>
        <dbReference type="SAM" id="Phobius"/>
    </source>
</evidence>
<dbReference type="EMBL" id="CP073078">
    <property type="protein sequence ID" value="QUD88825.1"/>
    <property type="molecule type" value="Genomic_DNA"/>
</dbReference>
<name>A0A975G0U0_9CAUL</name>
<feature type="transmembrane region" description="Helical" evidence="1">
    <location>
        <begin position="76"/>
        <end position="95"/>
    </location>
</feature>
<evidence type="ECO:0000313" key="4">
    <source>
        <dbReference type="Proteomes" id="UP000676409"/>
    </source>
</evidence>